<organism evidence="1 2">
    <name type="scientific">Molorchus minor</name>
    <dbReference type="NCBI Taxonomy" id="1323400"/>
    <lineage>
        <taxon>Eukaryota</taxon>
        <taxon>Metazoa</taxon>
        <taxon>Ecdysozoa</taxon>
        <taxon>Arthropoda</taxon>
        <taxon>Hexapoda</taxon>
        <taxon>Insecta</taxon>
        <taxon>Pterygota</taxon>
        <taxon>Neoptera</taxon>
        <taxon>Endopterygota</taxon>
        <taxon>Coleoptera</taxon>
        <taxon>Polyphaga</taxon>
        <taxon>Cucujiformia</taxon>
        <taxon>Chrysomeloidea</taxon>
        <taxon>Cerambycidae</taxon>
        <taxon>Lamiinae</taxon>
        <taxon>Monochamini</taxon>
        <taxon>Molorchus</taxon>
    </lineage>
</organism>
<evidence type="ECO:0000313" key="2">
    <source>
        <dbReference type="Proteomes" id="UP001162164"/>
    </source>
</evidence>
<proteinExistence type="predicted"/>
<evidence type="ECO:0000313" key="1">
    <source>
        <dbReference type="EMBL" id="KAJ8964128.1"/>
    </source>
</evidence>
<name>A0ABQ9ISF2_9CUCU</name>
<sequence>MQSTSQSIRLACAEKVIITLEVEQLRSGKIPKPHLEKNDQLTVKWIFNTVEELKTEVTELQTTLNSSVILQNHERVETKFIY</sequence>
<reference evidence="1" key="1">
    <citation type="journal article" date="2023" name="Insect Mol. Biol.">
        <title>Genome sequencing provides insights into the evolution of gene families encoding plant cell wall-degrading enzymes in longhorned beetles.</title>
        <authorList>
            <person name="Shin N.R."/>
            <person name="Okamura Y."/>
            <person name="Kirsch R."/>
            <person name="Pauchet Y."/>
        </authorList>
    </citation>
    <scope>NUCLEOTIDE SEQUENCE</scope>
    <source>
        <strain evidence="1">MMC_N1</strain>
    </source>
</reference>
<keyword evidence="2" id="KW-1185">Reference proteome</keyword>
<dbReference type="EMBL" id="JAPWTJ010002894">
    <property type="protein sequence ID" value="KAJ8964128.1"/>
    <property type="molecule type" value="Genomic_DNA"/>
</dbReference>
<accession>A0ABQ9ISF2</accession>
<dbReference type="Proteomes" id="UP001162164">
    <property type="component" value="Unassembled WGS sequence"/>
</dbReference>
<gene>
    <name evidence="1" type="ORF">NQ317_018149</name>
</gene>
<protein>
    <submittedName>
        <fullName evidence="1">Uncharacterized protein</fullName>
    </submittedName>
</protein>
<comment type="caution">
    <text evidence="1">The sequence shown here is derived from an EMBL/GenBank/DDBJ whole genome shotgun (WGS) entry which is preliminary data.</text>
</comment>